<dbReference type="InterPro" id="IPR013154">
    <property type="entry name" value="ADH-like_N"/>
</dbReference>
<dbReference type="PANTHER" id="PTHR11695">
    <property type="entry name" value="ALCOHOL DEHYDROGENASE RELATED"/>
    <property type="match status" value="1"/>
</dbReference>
<feature type="domain" description="Enoyl reductase (ER)" evidence="1">
    <location>
        <begin position="10"/>
        <end position="331"/>
    </location>
</feature>
<evidence type="ECO:0000313" key="2">
    <source>
        <dbReference type="EMBL" id="KAK9867362.1"/>
    </source>
</evidence>
<dbReference type="Proteomes" id="UP001485043">
    <property type="component" value="Unassembled WGS sequence"/>
</dbReference>
<dbReference type="GO" id="GO:0008270">
    <property type="term" value="F:zinc ion binding"/>
    <property type="evidence" value="ECO:0007669"/>
    <property type="project" value="InterPro"/>
</dbReference>
<gene>
    <name evidence="2" type="ORF">WJX84_007563</name>
</gene>
<dbReference type="PANTHER" id="PTHR11695:SF648">
    <property type="entry name" value="ZINC-BINDING OXIDOREDUCTASE"/>
    <property type="match status" value="1"/>
</dbReference>
<proteinExistence type="predicted"/>
<dbReference type="AlphaFoldDB" id="A0AAW1TFM4"/>
<protein>
    <recommendedName>
        <fullName evidence="1">Enoyl reductase (ER) domain-containing protein</fullName>
    </recommendedName>
</protein>
<evidence type="ECO:0000313" key="3">
    <source>
        <dbReference type="Proteomes" id="UP001485043"/>
    </source>
</evidence>
<dbReference type="InterPro" id="IPR020843">
    <property type="entry name" value="ER"/>
</dbReference>
<dbReference type="InterPro" id="IPR036291">
    <property type="entry name" value="NAD(P)-bd_dom_sf"/>
</dbReference>
<accession>A0AAW1TFM4</accession>
<evidence type="ECO:0000259" key="1">
    <source>
        <dbReference type="SMART" id="SM00829"/>
    </source>
</evidence>
<dbReference type="Gene3D" id="3.90.180.10">
    <property type="entry name" value="Medium-chain alcohol dehydrogenases, catalytic domain"/>
    <property type="match status" value="1"/>
</dbReference>
<dbReference type="PROSITE" id="PS01162">
    <property type="entry name" value="QOR_ZETA_CRYSTAL"/>
    <property type="match status" value="1"/>
</dbReference>
<keyword evidence="3" id="KW-1185">Reference proteome</keyword>
<dbReference type="SUPFAM" id="SSF50129">
    <property type="entry name" value="GroES-like"/>
    <property type="match status" value="1"/>
</dbReference>
<dbReference type="EMBL" id="JALJOV010000092">
    <property type="protein sequence ID" value="KAK9867362.1"/>
    <property type="molecule type" value="Genomic_DNA"/>
</dbReference>
<name>A0AAW1TFM4_9CHLO</name>
<dbReference type="Pfam" id="PF13602">
    <property type="entry name" value="ADH_zinc_N_2"/>
    <property type="match status" value="1"/>
</dbReference>
<dbReference type="InterPro" id="IPR011032">
    <property type="entry name" value="GroES-like_sf"/>
</dbReference>
<dbReference type="Gene3D" id="3.40.50.720">
    <property type="entry name" value="NAD(P)-binding Rossmann-like Domain"/>
    <property type="match status" value="1"/>
</dbReference>
<dbReference type="InterPro" id="IPR002364">
    <property type="entry name" value="Quin_OxRdtase/zeta-crystal_CS"/>
</dbReference>
<dbReference type="GO" id="GO:0016491">
    <property type="term" value="F:oxidoreductase activity"/>
    <property type="evidence" value="ECO:0007669"/>
    <property type="project" value="InterPro"/>
</dbReference>
<dbReference type="SMART" id="SM00829">
    <property type="entry name" value="PKS_ER"/>
    <property type="match status" value="1"/>
</dbReference>
<sequence>MRACQYSRTGDSTVLNVVEVAAPLRAKGEVIVEIVAAGVNPLDVKVRKGEFFPIAQRLPKIPGCDIAGYVQEAAPGSQFKKGDRVWGMLETGFCWVKTGTHAEMIAAPEKALALIPKEVSFEEAAATASVAITAWQALDVDRLRAGQRVLIHAGSGGIGHIAIQLAKNAGTHVITTASTGNTRFVQEVGADEVIDYTCADFVKELKNRPVDVVVDSLGGDYTARSRAVLKKSGRYAHIMANGWSRLGYGILMSFLLEVWQILQGLIVGLLGMGPKHQPVGASPNPQQLNRIGALMASGKVKVHIDKTFPLEQARAAHEYQEKGRPRGKILITMK</sequence>
<dbReference type="CDD" id="cd05289">
    <property type="entry name" value="MDR_like_2"/>
    <property type="match status" value="1"/>
</dbReference>
<comment type="caution">
    <text evidence="2">The sequence shown here is derived from an EMBL/GenBank/DDBJ whole genome shotgun (WGS) entry which is preliminary data.</text>
</comment>
<dbReference type="InterPro" id="IPR050700">
    <property type="entry name" value="YIM1/Zinc_Alcohol_DH_Fams"/>
</dbReference>
<organism evidence="2 3">
    <name type="scientific">Apatococcus fuscideae</name>
    <dbReference type="NCBI Taxonomy" id="2026836"/>
    <lineage>
        <taxon>Eukaryota</taxon>
        <taxon>Viridiplantae</taxon>
        <taxon>Chlorophyta</taxon>
        <taxon>core chlorophytes</taxon>
        <taxon>Trebouxiophyceae</taxon>
        <taxon>Chlorellales</taxon>
        <taxon>Chlorellaceae</taxon>
        <taxon>Apatococcus</taxon>
    </lineage>
</organism>
<dbReference type="Pfam" id="PF08240">
    <property type="entry name" value="ADH_N"/>
    <property type="match status" value="1"/>
</dbReference>
<dbReference type="SUPFAM" id="SSF51735">
    <property type="entry name" value="NAD(P)-binding Rossmann-fold domains"/>
    <property type="match status" value="1"/>
</dbReference>
<reference evidence="2 3" key="1">
    <citation type="journal article" date="2024" name="Nat. Commun.">
        <title>Phylogenomics reveals the evolutionary origins of lichenization in chlorophyte algae.</title>
        <authorList>
            <person name="Puginier C."/>
            <person name="Libourel C."/>
            <person name="Otte J."/>
            <person name="Skaloud P."/>
            <person name="Haon M."/>
            <person name="Grisel S."/>
            <person name="Petersen M."/>
            <person name="Berrin J.G."/>
            <person name="Delaux P.M."/>
            <person name="Dal Grande F."/>
            <person name="Keller J."/>
        </authorList>
    </citation>
    <scope>NUCLEOTIDE SEQUENCE [LARGE SCALE GENOMIC DNA]</scope>
    <source>
        <strain evidence="2 3">SAG 2523</strain>
    </source>
</reference>